<dbReference type="Gene3D" id="1.10.1520.10">
    <property type="entry name" value="Ribonuclease III domain"/>
    <property type="match status" value="1"/>
</dbReference>
<organism evidence="8 9">
    <name type="scientific">Candidatus Onthenecus intestinigallinarum</name>
    <dbReference type="NCBI Taxonomy" id="2840875"/>
    <lineage>
        <taxon>Bacteria</taxon>
        <taxon>Bacillati</taxon>
        <taxon>Bacillota</taxon>
        <taxon>Clostridia</taxon>
        <taxon>Eubacteriales</taxon>
        <taxon>Candidatus Onthenecus</taxon>
    </lineage>
</organism>
<reference evidence="8" key="1">
    <citation type="submission" date="2020-10" db="EMBL/GenBank/DDBJ databases">
        <authorList>
            <person name="Gilroy R."/>
        </authorList>
    </citation>
    <scope>NUCLEOTIDE SEQUENCE</scope>
    <source>
        <strain evidence="8">ChiSxjej2B14-6234</strain>
    </source>
</reference>
<dbReference type="InterPro" id="IPR000999">
    <property type="entry name" value="RNase_III_dom"/>
</dbReference>
<comment type="caution">
    <text evidence="8">The sequence shown here is derived from an EMBL/GenBank/DDBJ whole genome shotgun (WGS) entry which is preliminary data.</text>
</comment>
<comment type="function">
    <text evidence="6">Involved in correct processing of both the 5' and 3' ends of 23S rRNA precursor. Processes 30S rRNA precursor transcript even in absence of ribonuclease 3 (Rnc); Rnc processes 30S rRNA into smaller rRNA precursors.</text>
</comment>
<evidence type="ECO:0000313" key="9">
    <source>
        <dbReference type="Proteomes" id="UP000886887"/>
    </source>
</evidence>
<dbReference type="InterPro" id="IPR036389">
    <property type="entry name" value="RNase_III_sf"/>
</dbReference>
<sequence length="127" mass="13812">MVNPLQMAYVGDAVHALFVRTRLFAGGENVGRMHRRASRSVSAADQSHALGRIEPLLTEQEADIVRRGRNAHAHHAAPKHADPADYSRATALEALLGYLYLSGQTQRLAQLLAAAHAQDGRTEETHG</sequence>
<dbReference type="GO" id="GO:0019843">
    <property type="term" value="F:rRNA binding"/>
    <property type="evidence" value="ECO:0007669"/>
    <property type="project" value="UniProtKB-UniRule"/>
</dbReference>
<keyword evidence="3 6" id="KW-0540">Nuclease</keyword>
<comment type="subcellular location">
    <subcellularLocation>
        <location evidence="6">Cytoplasm</location>
    </subcellularLocation>
</comment>
<protein>
    <recommendedName>
        <fullName evidence="6">Mini-ribonuclease 3</fullName>
        <shortName evidence="6">Mini-3</shortName>
        <shortName evidence="6">Mini-RNase 3</shortName>
        <ecNumber evidence="6">3.1.26.-</ecNumber>
    </recommendedName>
    <alternativeName>
        <fullName evidence="6">Mini-RNase III</fullName>
        <shortName evidence="6">Mini-III</shortName>
    </alternativeName>
</protein>
<keyword evidence="4 6" id="KW-0255">Endonuclease</keyword>
<gene>
    <name evidence="6" type="primary">mrnC</name>
    <name evidence="8" type="ORF">IAB73_06565</name>
</gene>
<dbReference type="GO" id="GO:0005737">
    <property type="term" value="C:cytoplasm"/>
    <property type="evidence" value="ECO:0007669"/>
    <property type="project" value="UniProtKB-SubCell"/>
</dbReference>
<feature type="domain" description="RNase III" evidence="7">
    <location>
        <begin position="6"/>
        <end position="103"/>
    </location>
</feature>
<reference evidence="8" key="2">
    <citation type="journal article" date="2021" name="PeerJ">
        <title>Extensive microbial diversity within the chicken gut microbiome revealed by metagenomics and culture.</title>
        <authorList>
            <person name="Gilroy R."/>
            <person name="Ravi A."/>
            <person name="Getino M."/>
            <person name="Pursley I."/>
            <person name="Horton D.L."/>
            <person name="Alikhan N.F."/>
            <person name="Baker D."/>
            <person name="Gharbi K."/>
            <person name="Hall N."/>
            <person name="Watson M."/>
            <person name="Adriaenssens E.M."/>
            <person name="Foster-Nyarko E."/>
            <person name="Jarju S."/>
            <person name="Secka A."/>
            <person name="Antonio M."/>
            <person name="Oren A."/>
            <person name="Chaudhuri R.R."/>
            <person name="La Ragione R."/>
            <person name="Hildebrand F."/>
            <person name="Pallen M.J."/>
        </authorList>
    </citation>
    <scope>NUCLEOTIDE SEQUENCE</scope>
    <source>
        <strain evidence="8">ChiSxjej2B14-6234</strain>
    </source>
</reference>
<evidence type="ECO:0000313" key="8">
    <source>
        <dbReference type="EMBL" id="HIQ71849.1"/>
    </source>
</evidence>
<dbReference type="Pfam" id="PF00636">
    <property type="entry name" value="Ribonuclease_3"/>
    <property type="match status" value="1"/>
</dbReference>
<keyword evidence="6" id="KW-0694">RNA-binding</keyword>
<dbReference type="EC" id="3.1.26.-" evidence="6"/>
<proteinExistence type="inferred from homology"/>
<evidence type="ECO:0000256" key="2">
    <source>
        <dbReference type="ARBA" id="ARBA00022552"/>
    </source>
</evidence>
<dbReference type="Proteomes" id="UP000886887">
    <property type="component" value="Unassembled WGS sequence"/>
</dbReference>
<evidence type="ECO:0000256" key="1">
    <source>
        <dbReference type="ARBA" id="ARBA00022517"/>
    </source>
</evidence>
<comment type="cofactor">
    <cofactor evidence="6">
        <name>Mg(2+)</name>
        <dbReference type="ChEBI" id="CHEBI:18420"/>
    </cofactor>
</comment>
<evidence type="ECO:0000256" key="4">
    <source>
        <dbReference type="ARBA" id="ARBA00022759"/>
    </source>
</evidence>
<keyword evidence="5 6" id="KW-0378">Hydrolase</keyword>
<keyword evidence="6" id="KW-0699">rRNA-binding</keyword>
<keyword evidence="2 6" id="KW-0698">rRNA processing</keyword>
<dbReference type="GO" id="GO:0004525">
    <property type="term" value="F:ribonuclease III activity"/>
    <property type="evidence" value="ECO:0007669"/>
    <property type="project" value="InterPro"/>
</dbReference>
<keyword evidence="1 6" id="KW-0690">Ribosome biogenesis</keyword>
<name>A0A9D0Z9Y8_9FIRM</name>
<evidence type="ECO:0000256" key="3">
    <source>
        <dbReference type="ARBA" id="ARBA00022722"/>
    </source>
</evidence>
<keyword evidence="6" id="KW-0963">Cytoplasm</keyword>
<dbReference type="HAMAP" id="MF_01468">
    <property type="entry name" value="RNase_Mini_III"/>
    <property type="match status" value="1"/>
</dbReference>
<comment type="subunit">
    <text evidence="6">Homodimer.</text>
</comment>
<feature type="active site" evidence="6">
    <location>
        <position position="12"/>
    </location>
</feature>
<dbReference type="PIRSF" id="PIRSF005520">
    <property type="entry name" value="UCP005520"/>
    <property type="match status" value="1"/>
</dbReference>
<dbReference type="InterPro" id="IPR008226">
    <property type="entry name" value="Mini3_fam"/>
</dbReference>
<dbReference type="PANTHER" id="PTHR34276">
    <property type="entry name" value="MINI-RIBONUCLEASE 3"/>
    <property type="match status" value="1"/>
</dbReference>
<evidence type="ECO:0000256" key="5">
    <source>
        <dbReference type="ARBA" id="ARBA00022801"/>
    </source>
</evidence>
<keyword evidence="6" id="KW-0460">Magnesium</keyword>
<dbReference type="AlphaFoldDB" id="A0A9D0Z9Y8"/>
<comment type="similarity">
    <text evidence="6">Belongs to the MrnC RNase family.</text>
</comment>
<evidence type="ECO:0000259" key="7">
    <source>
        <dbReference type="Pfam" id="PF00636"/>
    </source>
</evidence>
<dbReference type="SUPFAM" id="SSF69065">
    <property type="entry name" value="RNase III domain-like"/>
    <property type="match status" value="1"/>
</dbReference>
<dbReference type="EMBL" id="DVFJ01000020">
    <property type="protein sequence ID" value="HIQ71849.1"/>
    <property type="molecule type" value="Genomic_DNA"/>
</dbReference>
<evidence type="ECO:0000256" key="6">
    <source>
        <dbReference type="HAMAP-Rule" id="MF_01468"/>
    </source>
</evidence>
<dbReference type="PANTHER" id="PTHR34276:SF1">
    <property type="entry name" value="MINI-RIBONUCLEASE 3"/>
    <property type="match status" value="1"/>
</dbReference>
<dbReference type="GO" id="GO:0006364">
    <property type="term" value="P:rRNA processing"/>
    <property type="evidence" value="ECO:0007669"/>
    <property type="project" value="UniProtKB-UniRule"/>
</dbReference>
<accession>A0A9D0Z9Y8</accession>